<evidence type="ECO:0000256" key="1">
    <source>
        <dbReference type="PROSITE-ProRule" id="PRU00042"/>
    </source>
</evidence>
<reference evidence="4" key="2">
    <citation type="submission" date="2020-11" db="EMBL/GenBank/DDBJ databases">
        <authorList>
            <person name="McCartney M.A."/>
            <person name="Auch B."/>
            <person name="Kono T."/>
            <person name="Mallez S."/>
            <person name="Becker A."/>
            <person name="Gohl D.M."/>
            <person name="Silverstein K.A.T."/>
            <person name="Koren S."/>
            <person name="Bechman K.B."/>
            <person name="Herman A."/>
            <person name="Abrahante J.E."/>
            <person name="Garbe J."/>
        </authorList>
    </citation>
    <scope>NUCLEOTIDE SEQUENCE</scope>
    <source>
        <strain evidence="4">Duluth1</strain>
        <tissue evidence="4">Whole animal</tissue>
    </source>
</reference>
<dbReference type="AlphaFoldDB" id="A0A9D3YR55"/>
<protein>
    <recommendedName>
        <fullName evidence="3">C2H2-type domain-containing protein</fullName>
    </recommendedName>
</protein>
<evidence type="ECO:0000259" key="3">
    <source>
        <dbReference type="PROSITE" id="PS50157"/>
    </source>
</evidence>
<name>A0A9D3YR55_DREPO</name>
<dbReference type="Proteomes" id="UP000828390">
    <property type="component" value="Unassembled WGS sequence"/>
</dbReference>
<evidence type="ECO:0000313" key="4">
    <source>
        <dbReference type="EMBL" id="KAH3705509.1"/>
    </source>
</evidence>
<gene>
    <name evidence="4" type="ORF">DPMN_080585</name>
</gene>
<dbReference type="PROSITE" id="PS00028">
    <property type="entry name" value="ZINC_FINGER_C2H2_1"/>
    <property type="match status" value="1"/>
</dbReference>
<keyword evidence="1" id="KW-0863">Zinc-finger</keyword>
<accession>A0A9D3YR55</accession>
<dbReference type="GO" id="GO:0008270">
    <property type="term" value="F:zinc ion binding"/>
    <property type="evidence" value="ECO:0007669"/>
    <property type="project" value="UniProtKB-KW"/>
</dbReference>
<keyword evidence="1" id="KW-0862">Zinc</keyword>
<keyword evidence="5" id="KW-1185">Reference proteome</keyword>
<evidence type="ECO:0000313" key="5">
    <source>
        <dbReference type="Proteomes" id="UP000828390"/>
    </source>
</evidence>
<feature type="compositionally biased region" description="Polar residues" evidence="2">
    <location>
        <begin position="398"/>
        <end position="407"/>
    </location>
</feature>
<dbReference type="InterPro" id="IPR013087">
    <property type="entry name" value="Znf_C2H2_type"/>
</dbReference>
<dbReference type="SMART" id="SM00355">
    <property type="entry name" value="ZnF_C2H2"/>
    <property type="match status" value="2"/>
</dbReference>
<evidence type="ECO:0000256" key="2">
    <source>
        <dbReference type="SAM" id="MobiDB-lite"/>
    </source>
</evidence>
<feature type="compositionally biased region" description="Polar residues" evidence="2">
    <location>
        <begin position="379"/>
        <end position="391"/>
    </location>
</feature>
<comment type="caution">
    <text evidence="4">The sequence shown here is derived from an EMBL/GenBank/DDBJ whole genome shotgun (WGS) entry which is preliminary data.</text>
</comment>
<dbReference type="Gene3D" id="3.30.160.60">
    <property type="entry name" value="Classic Zinc Finger"/>
    <property type="match status" value="1"/>
</dbReference>
<dbReference type="EMBL" id="JAIWYP010000015">
    <property type="protein sequence ID" value="KAH3705509.1"/>
    <property type="molecule type" value="Genomic_DNA"/>
</dbReference>
<feature type="region of interest" description="Disordered" evidence="2">
    <location>
        <begin position="330"/>
        <end position="408"/>
    </location>
</feature>
<feature type="compositionally biased region" description="Polar residues" evidence="2">
    <location>
        <begin position="357"/>
        <end position="372"/>
    </location>
</feature>
<dbReference type="PROSITE" id="PS50157">
    <property type="entry name" value="ZINC_FINGER_C2H2_2"/>
    <property type="match status" value="1"/>
</dbReference>
<organism evidence="4 5">
    <name type="scientific">Dreissena polymorpha</name>
    <name type="common">Zebra mussel</name>
    <name type="synonym">Mytilus polymorpha</name>
    <dbReference type="NCBI Taxonomy" id="45954"/>
    <lineage>
        <taxon>Eukaryota</taxon>
        <taxon>Metazoa</taxon>
        <taxon>Spiralia</taxon>
        <taxon>Lophotrochozoa</taxon>
        <taxon>Mollusca</taxon>
        <taxon>Bivalvia</taxon>
        <taxon>Autobranchia</taxon>
        <taxon>Heteroconchia</taxon>
        <taxon>Euheterodonta</taxon>
        <taxon>Imparidentia</taxon>
        <taxon>Neoheterodontei</taxon>
        <taxon>Myida</taxon>
        <taxon>Dreissenoidea</taxon>
        <taxon>Dreissenidae</taxon>
        <taxon>Dreissena</taxon>
    </lineage>
</organism>
<proteinExistence type="predicted"/>
<keyword evidence="1" id="KW-0479">Metal-binding</keyword>
<sequence length="586" mass="65159">MDCEVCGTAFHSKRDLRNHLAKTYHRRMRYVCVWCVGKHPREFKSDWDLRRHIRAHHPHEHDHTLKEFPRLLSSENSFYFSTNPTVHLLTNPTPNPSHPEAIEARRLVTKWAAGRIPGITRWIEGWNSLTSSSSTSSVSTPPINNPELILKSVTMDSTGCTIICCSNATYIKAKVPLSALTDARLVSRLVRRMNALPKEVFIPSGHWELGNPSHHTSITSLLGLQPNQIESVVVLHLPTFTSRKSPDLAATASSPSSPSLPTQAFVPVALPSVTPAAVSTLSFIPDAATSPTTDVLFPKSTSDMHTVQTPESTPVPKHLIIDERPTQLDFDYNDLRSPTPVSISSPQRTEDLETSDHQPTSAVLPSYSSSPFYNPVSPTPVSHGNTSSTPNYEPAEVPTQTQSSKNKSAFRIPPVYIPTPRHSSVKEVLKTKAHSLLLEGRLPLLPPARREWNDVPVNSIQITPTISWPPAEWTCWAPDQKTLYYEFVAMTLHAHTTPLPRSLLRARYNFLALPGSLDLQNDALAATMKQNFNLVRLIALNEDPTTPDVQMSVLSAFDALPRDSSLDDLLARLKDVPLRLKKQKKN</sequence>
<reference evidence="4" key="1">
    <citation type="journal article" date="2019" name="bioRxiv">
        <title>The Genome of the Zebra Mussel, Dreissena polymorpha: A Resource for Invasive Species Research.</title>
        <authorList>
            <person name="McCartney M.A."/>
            <person name="Auch B."/>
            <person name="Kono T."/>
            <person name="Mallez S."/>
            <person name="Zhang Y."/>
            <person name="Obille A."/>
            <person name="Becker A."/>
            <person name="Abrahante J.E."/>
            <person name="Garbe J."/>
            <person name="Badalamenti J.P."/>
            <person name="Herman A."/>
            <person name="Mangelson H."/>
            <person name="Liachko I."/>
            <person name="Sullivan S."/>
            <person name="Sone E.D."/>
            <person name="Koren S."/>
            <person name="Silverstein K.A.T."/>
            <person name="Beckman K.B."/>
            <person name="Gohl D.M."/>
        </authorList>
    </citation>
    <scope>NUCLEOTIDE SEQUENCE</scope>
    <source>
        <strain evidence="4">Duluth1</strain>
        <tissue evidence="4">Whole animal</tissue>
    </source>
</reference>
<feature type="domain" description="C2H2-type" evidence="3">
    <location>
        <begin position="1"/>
        <end position="30"/>
    </location>
</feature>